<dbReference type="Proteomes" id="UP001515500">
    <property type="component" value="Chromosome 19"/>
</dbReference>
<sequence>MDEGNNDIVSLTRQIEQLQRAERDELRKDIEQLCMQQAGPGYLAVATRMHFQRTAGLEQEIESLQKKLAAGTRDKQNLQEELSEAYRIKSQLADLHGAEVIKNKEAEKQLKFFQSSVAAAFAERDQALMESEKAKEHEEAMLQKLTHLENRVEELHSACLDEQTLNSTLQLELMQIKEHNEYFEKVVDKFFEIHEKNAGFSADNTWKEKCLCLLNDSSDKWTFNDDSESFSLKYIASLEEELGKLRNSVDKLQSNIRMGLDIERHLKIKVQSLERAQIALDDMIQNGLSSLRDFQKQQRMEITKILEGETLQLKTILLDIQNKFSQIHMERELKLEALQSEKVSEDTECRDVHITNDLDSGVLAEKNDPPVASSTNKIPDASDALSQALQEKVAALLLLSQQEERHLFEGDVNKALLKKVEELQRNLSQVTNEKVNALMELAQLKREYQLLQENSIISEKGTVAHEQGTLKNLLKRTYLKHWVGKGSSEHENEFHQGTTESSSVNRKISMDLARLKIENAALQESLANMERLTSSIRKLHVSLLKAKDDVKSGSPVENIIKTLESVLVEANNMKTAIGSSLPVSWSADVDASIIYANLYEPTGSPETPKNNKADPVSVAGFEMVELLILAVLLQKETLMGISENPHI</sequence>
<reference evidence="3 4" key="1">
    <citation type="submission" date="2025-04" db="UniProtKB">
        <authorList>
            <consortium name="RefSeq"/>
        </authorList>
    </citation>
    <scope>IDENTIFICATION</scope>
</reference>
<dbReference type="GeneID" id="120249880"/>
<accession>A0AB40AI03</accession>
<gene>
    <name evidence="3 4" type="primary">LOC120249880</name>
</gene>
<name>A0AB40AI03_DIOCR</name>
<feature type="coiled-coil region" evidence="1">
    <location>
        <begin position="1"/>
        <end position="28"/>
    </location>
</feature>
<organism evidence="2 4">
    <name type="scientific">Dioscorea cayennensis subsp. rotundata</name>
    <name type="common">White Guinea yam</name>
    <name type="synonym">Dioscorea rotundata</name>
    <dbReference type="NCBI Taxonomy" id="55577"/>
    <lineage>
        <taxon>Eukaryota</taxon>
        <taxon>Viridiplantae</taxon>
        <taxon>Streptophyta</taxon>
        <taxon>Embryophyta</taxon>
        <taxon>Tracheophyta</taxon>
        <taxon>Spermatophyta</taxon>
        <taxon>Magnoliopsida</taxon>
        <taxon>Liliopsida</taxon>
        <taxon>Dioscoreales</taxon>
        <taxon>Dioscoreaceae</taxon>
        <taxon>Dioscorea</taxon>
    </lineage>
</organism>
<keyword evidence="1" id="KW-0175">Coiled coil</keyword>
<feature type="coiled-coil region" evidence="1">
    <location>
        <begin position="505"/>
        <end position="532"/>
    </location>
</feature>
<feature type="coiled-coil region" evidence="1">
    <location>
        <begin position="54"/>
        <end position="95"/>
    </location>
</feature>
<evidence type="ECO:0000313" key="4">
    <source>
        <dbReference type="RefSeq" id="XP_039114504.1"/>
    </source>
</evidence>
<dbReference type="RefSeq" id="XP_039114502.1">
    <property type="nucleotide sequence ID" value="XM_039258568.1"/>
</dbReference>
<evidence type="ECO:0000256" key="1">
    <source>
        <dbReference type="SAM" id="Coils"/>
    </source>
</evidence>
<dbReference type="PANTHER" id="PTHR35712:SF1">
    <property type="entry name" value="MYOSIN HEAVY CHAIN-LIKE PROTEIN"/>
    <property type="match status" value="1"/>
</dbReference>
<dbReference type="PANTHER" id="PTHR35712">
    <property type="entry name" value="MYOSIN HEAVY CHAIN-LIKE PROTEIN"/>
    <property type="match status" value="1"/>
</dbReference>
<dbReference type="RefSeq" id="XP_039114504.1">
    <property type="nucleotide sequence ID" value="XM_039258570.1"/>
</dbReference>
<evidence type="ECO:0000313" key="2">
    <source>
        <dbReference type="Proteomes" id="UP001515500"/>
    </source>
</evidence>
<dbReference type="AlphaFoldDB" id="A0AB40AI03"/>
<evidence type="ECO:0000313" key="3">
    <source>
        <dbReference type="RefSeq" id="XP_039114502.1"/>
    </source>
</evidence>
<protein>
    <submittedName>
        <fullName evidence="3 4">Myosin-2 heavy chain isoform X1</fullName>
    </submittedName>
</protein>
<keyword evidence="2" id="KW-1185">Reference proteome</keyword>
<feature type="coiled-coil region" evidence="1">
    <location>
        <begin position="413"/>
        <end position="454"/>
    </location>
</feature>
<proteinExistence type="predicted"/>